<evidence type="ECO:0000256" key="1">
    <source>
        <dbReference type="ARBA" id="ARBA00022801"/>
    </source>
</evidence>
<dbReference type="InterPro" id="IPR005754">
    <property type="entry name" value="Sortase"/>
</dbReference>
<comment type="caution">
    <text evidence="3">The sequence shown here is derived from an EMBL/GenBank/DDBJ whole genome shotgun (WGS) entry which is preliminary data.</text>
</comment>
<evidence type="ECO:0000313" key="3">
    <source>
        <dbReference type="EMBL" id="GGF53804.1"/>
    </source>
</evidence>
<evidence type="ECO:0000256" key="2">
    <source>
        <dbReference type="SAM" id="MobiDB-lite"/>
    </source>
</evidence>
<dbReference type="GO" id="GO:0016787">
    <property type="term" value="F:hydrolase activity"/>
    <property type="evidence" value="ECO:0007669"/>
    <property type="project" value="UniProtKB-KW"/>
</dbReference>
<evidence type="ECO:0008006" key="5">
    <source>
        <dbReference type="Google" id="ProtNLM"/>
    </source>
</evidence>
<dbReference type="EMBL" id="BMEM01000003">
    <property type="protein sequence ID" value="GGF53804.1"/>
    <property type="molecule type" value="Genomic_DNA"/>
</dbReference>
<organism evidence="3 4">
    <name type="scientific">Ornithinimicrobium tianjinense</name>
    <dbReference type="NCBI Taxonomy" id="1195761"/>
    <lineage>
        <taxon>Bacteria</taxon>
        <taxon>Bacillati</taxon>
        <taxon>Actinomycetota</taxon>
        <taxon>Actinomycetes</taxon>
        <taxon>Micrococcales</taxon>
        <taxon>Ornithinimicrobiaceae</taxon>
        <taxon>Ornithinimicrobium</taxon>
    </lineage>
</organism>
<reference evidence="3" key="1">
    <citation type="journal article" date="2014" name="Int. J. Syst. Evol. Microbiol.">
        <title>Complete genome sequence of Corynebacterium casei LMG S-19264T (=DSM 44701T), isolated from a smear-ripened cheese.</title>
        <authorList>
            <consortium name="US DOE Joint Genome Institute (JGI-PGF)"/>
            <person name="Walter F."/>
            <person name="Albersmeier A."/>
            <person name="Kalinowski J."/>
            <person name="Ruckert C."/>
        </authorList>
    </citation>
    <scope>NUCLEOTIDE SEQUENCE</scope>
    <source>
        <strain evidence="3">CGMCC 1.12160</strain>
    </source>
</reference>
<accession>A0A917BRK1</accession>
<dbReference type="Pfam" id="PF04203">
    <property type="entry name" value="Sortase"/>
    <property type="match status" value="1"/>
</dbReference>
<dbReference type="Gene3D" id="2.40.260.10">
    <property type="entry name" value="Sortase"/>
    <property type="match status" value="1"/>
</dbReference>
<keyword evidence="4" id="KW-1185">Reference proteome</keyword>
<dbReference type="SUPFAM" id="SSF63817">
    <property type="entry name" value="Sortase"/>
    <property type="match status" value="1"/>
</dbReference>
<sequence length="236" mass="24350">MGSTRGTARRPSRVNVVALAVTLACLVVAGWAVRGLLHERVPGSVDFGTSATVDDRDGATAEDGPTTTSAAALPRPGRSSAALQPAQERAVPVRLTVPSVGLEVAIDPVAITEDGQMEIPERPDRAGWYRYGPAPGSTSGSVVVAGHVDTTTGPGAFLALGRVEAGAEVVVELDDGTSTAYRIVGGESVAKTDLAVDEIFRRDGDPVLRLVTCAGDWSPRTGHYTDNLVVTAVPLG</sequence>
<dbReference type="PROSITE" id="PS51257">
    <property type="entry name" value="PROKAR_LIPOPROTEIN"/>
    <property type="match status" value="1"/>
</dbReference>
<proteinExistence type="predicted"/>
<gene>
    <name evidence="3" type="ORF">GCM10011366_22050</name>
</gene>
<dbReference type="AlphaFoldDB" id="A0A917BRK1"/>
<keyword evidence="1" id="KW-0378">Hydrolase</keyword>
<dbReference type="Proteomes" id="UP000605670">
    <property type="component" value="Unassembled WGS sequence"/>
</dbReference>
<dbReference type="InterPro" id="IPR023365">
    <property type="entry name" value="Sortase_dom-sf"/>
</dbReference>
<dbReference type="InterPro" id="IPR042001">
    <property type="entry name" value="Sortase_F"/>
</dbReference>
<feature type="region of interest" description="Disordered" evidence="2">
    <location>
        <begin position="44"/>
        <end position="86"/>
    </location>
</feature>
<dbReference type="RefSeq" id="WP_188430739.1">
    <property type="nucleotide sequence ID" value="NZ_BAABKH010000003.1"/>
</dbReference>
<reference evidence="3" key="2">
    <citation type="submission" date="2020-09" db="EMBL/GenBank/DDBJ databases">
        <authorList>
            <person name="Sun Q."/>
            <person name="Zhou Y."/>
        </authorList>
    </citation>
    <scope>NUCLEOTIDE SEQUENCE</scope>
    <source>
        <strain evidence="3">CGMCC 1.12160</strain>
    </source>
</reference>
<dbReference type="CDD" id="cd05829">
    <property type="entry name" value="Sortase_F"/>
    <property type="match status" value="1"/>
</dbReference>
<protein>
    <recommendedName>
        <fullName evidence="5">Sortase family protein</fullName>
    </recommendedName>
</protein>
<evidence type="ECO:0000313" key="4">
    <source>
        <dbReference type="Proteomes" id="UP000605670"/>
    </source>
</evidence>
<name>A0A917BRK1_9MICO</name>